<evidence type="ECO:0000256" key="8">
    <source>
        <dbReference type="PROSITE-ProRule" id="PRU01240"/>
    </source>
</evidence>
<keyword evidence="6 8" id="KW-0720">Serine protease</keyword>
<evidence type="ECO:0000256" key="3">
    <source>
        <dbReference type="ARBA" id="ARBA00022670"/>
    </source>
</evidence>
<dbReference type="STRING" id="1399860.A0A2C5YAS6"/>
<dbReference type="Proteomes" id="UP000226192">
    <property type="component" value="Unassembled WGS sequence"/>
</dbReference>
<evidence type="ECO:0000313" key="13">
    <source>
        <dbReference type="Proteomes" id="UP000226192"/>
    </source>
</evidence>
<keyword evidence="5 8" id="KW-0378">Hydrolase</keyword>
<dbReference type="GO" id="GO:0006508">
    <property type="term" value="P:proteolysis"/>
    <property type="evidence" value="ECO:0007669"/>
    <property type="project" value="UniProtKB-KW"/>
</dbReference>
<comment type="caution">
    <text evidence="7">Lacks conserved residue(s) required for the propagation of feature annotation.</text>
</comment>
<dbReference type="SUPFAM" id="SSF57016">
    <property type="entry name" value="Plant lectins/antimicrobial peptides"/>
    <property type="match status" value="1"/>
</dbReference>
<dbReference type="OrthoDB" id="206201at2759"/>
<feature type="region of interest" description="Disordered" evidence="10">
    <location>
        <begin position="469"/>
        <end position="489"/>
    </location>
</feature>
<dbReference type="CDD" id="cd00035">
    <property type="entry name" value="ChtBD1"/>
    <property type="match status" value="1"/>
</dbReference>
<dbReference type="InterPro" id="IPR034193">
    <property type="entry name" value="PCSK9_ProteinaseK-like"/>
</dbReference>
<dbReference type="PROSITE" id="PS51892">
    <property type="entry name" value="SUBTILASE"/>
    <property type="match status" value="1"/>
</dbReference>
<dbReference type="GO" id="GO:0008061">
    <property type="term" value="F:chitin binding"/>
    <property type="evidence" value="ECO:0007669"/>
    <property type="project" value="UniProtKB-UniRule"/>
</dbReference>
<evidence type="ECO:0000256" key="4">
    <source>
        <dbReference type="ARBA" id="ARBA00022729"/>
    </source>
</evidence>
<feature type="disulfide bond" evidence="7">
    <location>
        <begin position="213"/>
        <end position="227"/>
    </location>
</feature>
<dbReference type="CDD" id="cd04077">
    <property type="entry name" value="Peptidases_S8_PCSK9_ProteinaseK_like"/>
    <property type="match status" value="1"/>
</dbReference>
<gene>
    <name evidence="12" type="ORF">CDD81_3985</name>
</gene>
<protein>
    <recommendedName>
        <fullName evidence="11">Chitin-binding type-1 domain-containing protein</fullName>
    </recommendedName>
</protein>
<evidence type="ECO:0000313" key="12">
    <source>
        <dbReference type="EMBL" id="PHH64723.1"/>
    </source>
</evidence>
<organism evidence="12 13">
    <name type="scientific">Ophiocordyceps australis</name>
    <dbReference type="NCBI Taxonomy" id="1399860"/>
    <lineage>
        <taxon>Eukaryota</taxon>
        <taxon>Fungi</taxon>
        <taxon>Dikarya</taxon>
        <taxon>Ascomycota</taxon>
        <taxon>Pezizomycotina</taxon>
        <taxon>Sordariomycetes</taxon>
        <taxon>Hypocreomycetidae</taxon>
        <taxon>Hypocreales</taxon>
        <taxon>Ophiocordycipitaceae</taxon>
        <taxon>Ophiocordyceps</taxon>
    </lineage>
</organism>
<feature type="disulfide bond" evidence="7">
    <location>
        <begin position="208"/>
        <end position="220"/>
    </location>
</feature>
<dbReference type="InterPro" id="IPR010259">
    <property type="entry name" value="S8pro/Inhibitor_I9"/>
</dbReference>
<evidence type="ECO:0000256" key="6">
    <source>
        <dbReference type="ARBA" id="ARBA00022825"/>
    </source>
</evidence>
<dbReference type="InterPro" id="IPR050131">
    <property type="entry name" value="Peptidase_S8_subtilisin-like"/>
</dbReference>
<comment type="similarity">
    <text evidence="1 8 9">Belongs to the peptidase S8 family.</text>
</comment>
<feature type="region of interest" description="Disordered" evidence="10">
    <location>
        <begin position="773"/>
        <end position="804"/>
    </location>
</feature>
<dbReference type="PANTHER" id="PTHR43806:SF11">
    <property type="entry name" value="CEREVISIN-RELATED"/>
    <property type="match status" value="1"/>
</dbReference>
<dbReference type="PROSITE" id="PS50941">
    <property type="entry name" value="CHIT_BIND_I_2"/>
    <property type="match status" value="1"/>
</dbReference>
<dbReference type="Gene3D" id="3.30.60.10">
    <property type="entry name" value="Endochitinase-like"/>
    <property type="match status" value="1"/>
</dbReference>
<dbReference type="InterPro" id="IPR015500">
    <property type="entry name" value="Peptidase_S8_subtilisin-rel"/>
</dbReference>
<dbReference type="PROSITE" id="PS00136">
    <property type="entry name" value="SUBTILASE_ASP"/>
    <property type="match status" value="1"/>
</dbReference>
<feature type="active site" description="Charge relay system" evidence="8">
    <location>
        <position position="735"/>
    </location>
</feature>
<evidence type="ECO:0000256" key="2">
    <source>
        <dbReference type="ARBA" id="ARBA00022669"/>
    </source>
</evidence>
<dbReference type="InterPro" id="IPR001002">
    <property type="entry name" value="Chitin-bd_1"/>
</dbReference>
<dbReference type="SMART" id="SM00270">
    <property type="entry name" value="ChtBD1"/>
    <property type="match status" value="1"/>
</dbReference>
<dbReference type="InterPro" id="IPR023828">
    <property type="entry name" value="Peptidase_S8_Ser-AS"/>
</dbReference>
<proteinExistence type="inferred from homology"/>
<accession>A0A2C5YAS6</accession>
<dbReference type="Pfam" id="PF00187">
    <property type="entry name" value="Chitin_bind_1"/>
    <property type="match status" value="1"/>
</dbReference>
<evidence type="ECO:0000256" key="7">
    <source>
        <dbReference type="PROSITE-ProRule" id="PRU00261"/>
    </source>
</evidence>
<dbReference type="PROSITE" id="PS00138">
    <property type="entry name" value="SUBTILASE_SER"/>
    <property type="match status" value="1"/>
</dbReference>
<evidence type="ECO:0000256" key="9">
    <source>
        <dbReference type="RuleBase" id="RU003355"/>
    </source>
</evidence>
<comment type="caution">
    <text evidence="12">The sequence shown here is derived from an EMBL/GenBank/DDBJ whole genome shotgun (WGS) entry which is preliminary data.</text>
</comment>
<evidence type="ECO:0000256" key="5">
    <source>
        <dbReference type="ARBA" id="ARBA00022801"/>
    </source>
</evidence>
<feature type="active site" description="Charge relay system" evidence="8">
    <location>
        <position position="577"/>
    </location>
</feature>
<keyword evidence="2 7" id="KW-0147">Chitin-binding</keyword>
<dbReference type="Pfam" id="PF05922">
    <property type="entry name" value="Inhibitor_I9"/>
    <property type="match status" value="1"/>
</dbReference>
<dbReference type="InterPro" id="IPR036852">
    <property type="entry name" value="Peptidase_S8/S53_dom_sf"/>
</dbReference>
<dbReference type="PROSITE" id="PS00137">
    <property type="entry name" value="SUBTILASE_HIS"/>
    <property type="match status" value="1"/>
</dbReference>
<dbReference type="PANTHER" id="PTHR43806">
    <property type="entry name" value="PEPTIDASE S8"/>
    <property type="match status" value="1"/>
</dbReference>
<dbReference type="InterPro" id="IPR000209">
    <property type="entry name" value="Peptidase_S8/S53_dom"/>
</dbReference>
<sequence length="804" mass="89663">MAVAASPDDAVELAMKLLDKMGTDFYDKYEQYLNAPKQDSDKHDNEDDWYISGLEVLYSKDSTPPEQSIYELRSDSTNVNKGFGGLYVWLVPTYTSRRDEACTSFETVQKTNPDAGWKDLAKGAGGLYRYLKCNKNFYENDKIRRVALIRKPNTWVTMDDMQGYLFHGYSSDINFRREGEYLNLVWSTSKVGLLEKGRCGRQGMNTICENSLCCSKAGECGSTELHCGFRCQSNYGNCTATNLEDVSLLRGVSSWAGHEDLKKDRFTGCRRMCRESTKWPPERQLLCIKRCNEEEKIALKEDKDLDVYVAGWASRNQMDMCEGHCQQRHLWRKERERDCQKKCSMERARKQQEEERLMKEASCPREEPATPLDRHLVVLKDGLINLNSHLEELHNVHSKRSLGSEKVPVNITHHYSGTEYGFMAYAGFFESHVLEYIRNHNEVAIVEKDEIVLLAGVLDGVADASDASVKEYNETDKTPSKRDMSSKSRVETTQFSAPWNLHAISHRQPLPFVRSGCCWTYHHNALGGEKTYAYVIDTGVRVTHNQFEGRAEHGCTVKPGLNECSKNPADHVDSIGHGTHVAGIIASRTYGVAKKARVIAVKVFDQEGLSERSLTLQGYNWAVTHILRKRRAGAAVINISWCSMESSAAMCEAIRKAFKKGIITVVCAGNRRASASICSPSNAEHAITVGSFGRDWAFDLGANYGPAIDIMAPGLNIASLSSSDDDAVRVWSGTSMAAPHVAGLVLTAMSVHGKKGHEVRSFLVDTATKDSISGPLRGSPNLAANNNNLRQSSANEPQCCQESS</sequence>
<dbReference type="AlphaFoldDB" id="A0A2C5YAS6"/>
<feature type="compositionally biased region" description="Polar residues" evidence="10">
    <location>
        <begin position="782"/>
        <end position="804"/>
    </location>
</feature>
<dbReference type="PRINTS" id="PR00723">
    <property type="entry name" value="SUBTILISIN"/>
</dbReference>
<evidence type="ECO:0000256" key="10">
    <source>
        <dbReference type="SAM" id="MobiDB-lite"/>
    </source>
</evidence>
<dbReference type="InterPro" id="IPR023827">
    <property type="entry name" value="Peptidase_S8_Asp-AS"/>
</dbReference>
<feature type="disulfide bond" evidence="7">
    <location>
        <begin position="199"/>
        <end position="214"/>
    </location>
</feature>
<keyword evidence="4" id="KW-0732">Signal</keyword>
<reference evidence="12 13" key="1">
    <citation type="submission" date="2017-06" db="EMBL/GenBank/DDBJ databases">
        <title>Ant-infecting Ophiocordyceps genomes reveal a high diversity of potential behavioral manipulation genes and a possible major role for enterotoxins.</title>
        <authorList>
            <person name="De Bekker C."/>
            <person name="Evans H.C."/>
            <person name="Brachmann A."/>
            <person name="Hughes D.P."/>
        </authorList>
    </citation>
    <scope>NUCLEOTIDE SEQUENCE [LARGE SCALE GENOMIC DNA]</scope>
    <source>
        <strain evidence="12 13">Map64</strain>
    </source>
</reference>
<evidence type="ECO:0000256" key="1">
    <source>
        <dbReference type="ARBA" id="ARBA00011073"/>
    </source>
</evidence>
<dbReference type="GO" id="GO:0004252">
    <property type="term" value="F:serine-type endopeptidase activity"/>
    <property type="evidence" value="ECO:0007669"/>
    <property type="project" value="UniProtKB-UniRule"/>
</dbReference>
<keyword evidence="3 8" id="KW-0645">Protease</keyword>
<evidence type="ECO:0000259" key="11">
    <source>
        <dbReference type="PROSITE" id="PS50941"/>
    </source>
</evidence>
<dbReference type="Pfam" id="PF00082">
    <property type="entry name" value="Peptidase_S8"/>
    <property type="match status" value="1"/>
</dbReference>
<dbReference type="Gene3D" id="3.40.50.200">
    <property type="entry name" value="Peptidase S8/S53 domain"/>
    <property type="match status" value="1"/>
</dbReference>
<dbReference type="InterPro" id="IPR022398">
    <property type="entry name" value="Peptidase_S8_His-AS"/>
</dbReference>
<dbReference type="InterPro" id="IPR036861">
    <property type="entry name" value="Endochitinase-like_sf"/>
</dbReference>
<keyword evidence="13" id="KW-1185">Reference proteome</keyword>
<dbReference type="EMBL" id="NJET01000026">
    <property type="protein sequence ID" value="PHH64723.1"/>
    <property type="molecule type" value="Genomic_DNA"/>
</dbReference>
<dbReference type="SUPFAM" id="SSF52743">
    <property type="entry name" value="Subtilisin-like"/>
    <property type="match status" value="1"/>
</dbReference>
<keyword evidence="7" id="KW-1015">Disulfide bond</keyword>
<feature type="domain" description="Chitin-binding type-1" evidence="11">
    <location>
        <begin position="196"/>
        <end position="240"/>
    </location>
</feature>
<name>A0A2C5YAS6_9HYPO</name>
<feature type="active site" description="Charge relay system" evidence="8">
    <location>
        <position position="537"/>
    </location>
</feature>